<organism evidence="1 2">
    <name type="scientific">Mya arenaria</name>
    <name type="common">Soft-shell clam</name>
    <dbReference type="NCBI Taxonomy" id="6604"/>
    <lineage>
        <taxon>Eukaryota</taxon>
        <taxon>Metazoa</taxon>
        <taxon>Spiralia</taxon>
        <taxon>Lophotrochozoa</taxon>
        <taxon>Mollusca</taxon>
        <taxon>Bivalvia</taxon>
        <taxon>Autobranchia</taxon>
        <taxon>Heteroconchia</taxon>
        <taxon>Euheterodonta</taxon>
        <taxon>Imparidentia</taxon>
        <taxon>Neoheterodontei</taxon>
        <taxon>Myida</taxon>
        <taxon>Myoidea</taxon>
        <taxon>Myidae</taxon>
        <taxon>Mya</taxon>
    </lineage>
</organism>
<proteinExistence type="predicted"/>
<dbReference type="InterPro" id="IPR023211">
    <property type="entry name" value="DNA_pol_palm_dom_sf"/>
</dbReference>
<name>A0ABY7ELQ8_MYAAR</name>
<evidence type="ECO:0000313" key="1">
    <source>
        <dbReference type="EMBL" id="WAR10918.1"/>
    </source>
</evidence>
<protein>
    <recommendedName>
        <fullName evidence="3">DNA-directed DNA polymerase</fullName>
    </recommendedName>
</protein>
<gene>
    <name evidence="1" type="ORF">MAR_035994</name>
</gene>
<dbReference type="EMBL" id="CP111018">
    <property type="protein sequence ID" value="WAR10918.1"/>
    <property type="molecule type" value="Genomic_DNA"/>
</dbReference>
<dbReference type="PANTHER" id="PTHR33568">
    <property type="entry name" value="DNA POLYMERASE"/>
    <property type="match status" value="1"/>
</dbReference>
<dbReference type="Proteomes" id="UP001164746">
    <property type="component" value="Chromosome 7"/>
</dbReference>
<accession>A0ABY7ELQ8</accession>
<dbReference type="PANTHER" id="PTHR33568:SF3">
    <property type="entry name" value="DNA-DIRECTED DNA POLYMERASE"/>
    <property type="match status" value="1"/>
</dbReference>
<dbReference type="Gene3D" id="3.90.1600.10">
    <property type="entry name" value="Palm domain of DNA polymerase"/>
    <property type="match status" value="1"/>
</dbReference>
<reference evidence="1" key="1">
    <citation type="submission" date="2022-11" db="EMBL/GenBank/DDBJ databases">
        <title>Centuries of genome instability and evolution in soft-shell clam transmissible cancer (bioRxiv).</title>
        <authorList>
            <person name="Hart S.F.M."/>
            <person name="Yonemitsu M.A."/>
            <person name="Giersch R.M."/>
            <person name="Beal B.F."/>
            <person name="Arriagada G."/>
            <person name="Davis B.W."/>
            <person name="Ostrander E.A."/>
            <person name="Goff S.P."/>
            <person name="Metzger M.J."/>
        </authorList>
    </citation>
    <scope>NUCLEOTIDE SEQUENCE</scope>
    <source>
        <strain evidence="1">MELC-2E11</strain>
        <tissue evidence="1">Siphon/mantle</tissue>
    </source>
</reference>
<dbReference type="InterPro" id="IPR043502">
    <property type="entry name" value="DNA/RNA_pol_sf"/>
</dbReference>
<dbReference type="SUPFAM" id="SSF56672">
    <property type="entry name" value="DNA/RNA polymerases"/>
    <property type="match status" value="1"/>
</dbReference>
<evidence type="ECO:0008006" key="3">
    <source>
        <dbReference type="Google" id="ProtNLM"/>
    </source>
</evidence>
<keyword evidence="2" id="KW-1185">Reference proteome</keyword>
<evidence type="ECO:0000313" key="2">
    <source>
        <dbReference type="Proteomes" id="UP001164746"/>
    </source>
</evidence>
<sequence length="318" mass="36759">MVNSCLVCDVRVQKHFNRARVSILIAREHWLVHGSLVNKEAVSKGYTIQNIYEVWHFEEVLQQYDQGTKTAGLLTEVVNTFLKVKQESTIHVIDAYAHWPLNVHGLEGILLDYIMIEKSPRLRSLAKLMFISFWGKFRQQTILTQATYIADPADFFEMITSYQRQVKNVRYLKPLGNRVLYCDTDSIVFTIIPGQWKPQLGDYLGDLTDEVPNNAITAFKVPKTMNIPYVNQKQKELTSICQVRGITFNSKNSLHIKFNKVKDMVTGKSADDHIAVVDENKIVRNPTLVITKREVKDYKIVFDKRVITDKNRTQPYAY</sequence>